<comment type="caution">
    <text evidence="2">The sequence shown here is derived from an EMBL/GenBank/DDBJ whole genome shotgun (WGS) entry which is preliminary data.</text>
</comment>
<evidence type="ECO:0000259" key="1">
    <source>
        <dbReference type="SMART" id="SM01022"/>
    </source>
</evidence>
<keyword evidence="3" id="KW-1185">Reference proteome</keyword>
<reference evidence="2 3" key="1">
    <citation type="journal article" date="2017" name="Int. J. Syst. Evol. Microbiol.">
        <title>Photobacterium alginatilyticum sp. nov., a marine bacterium isolated from bottom seawater.</title>
        <authorList>
            <person name="Wang X."/>
            <person name="Wang Y."/>
            <person name="Yang X."/>
            <person name="Sun H."/>
            <person name="Li B."/>
            <person name="Zhang X.H."/>
        </authorList>
    </citation>
    <scope>NUCLEOTIDE SEQUENCE [LARGE SCALE GENOMIC DNA]</scope>
    <source>
        <strain evidence="2 3">P03D4</strain>
    </source>
</reference>
<dbReference type="Gene3D" id="3.10.400.10">
    <property type="entry name" value="Sulfate adenylyltransferase"/>
    <property type="match status" value="1"/>
</dbReference>
<dbReference type="Proteomes" id="UP000738517">
    <property type="component" value="Unassembled WGS sequence"/>
</dbReference>
<accession>A0ABW9YRU3</accession>
<protein>
    <submittedName>
        <fullName evidence="2">ASCH domain-containing protein</fullName>
    </submittedName>
</protein>
<dbReference type="CDD" id="cd06553">
    <property type="entry name" value="ASCH_Ef3133_like"/>
    <property type="match status" value="1"/>
</dbReference>
<gene>
    <name evidence="2" type="ORF">EIZ48_26670</name>
</gene>
<feature type="domain" description="ASCH" evidence="1">
    <location>
        <begin position="30"/>
        <end position="153"/>
    </location>
</feature>
<dbReference type="PIRSF" id="PIRSF021320">
    <property type="entry name" value="DUF984"/>
    <property type="match status" value="1"/>
</dbReference>
<dbReference type="InterPro" id="IPR007374">
    <property type="entry name" value="ASCH_domain"/>
</dbReference>
<name>A0ABW9YRU3_9GAMM</name>
<dbReference type="Pfam" id="PF04266">
    <property type="entry name" value="ASCH"/>
    <property type="match status" value="1"/>
</dbReference>
<sequence length="154" mass="17814">MNEIQKKFLNDYLDSLTLEQRNKYNHFSADYFCGDEENANICTKLILAGEKTATCSMKCWYENEPELMPQVGNLMVVTDWSGNPTSIIETTEVSESKFSDVTAEFAALEGEGDKSLEWWRKDHWDFFSKVCEEEGIQPSEDMMLVLERFKVVHS</sequence>
<dbReference type="PANTHER" id="PTHR39203:SF1">
    <property type="entry name" value="CYTOPLASMIC PROTEIN"/>
    <property type="match status" value="1"/>
</dbReference>
<dbReference type="SMART" id="SM01022">
    <property type="entry name" value="ASCH"/>
    <property type="match status" value="1"/>
</dbReference>
<dbReference type="InterPro" id="IPR009326">
    <property type="entry name" value="DUF984"/>
</dbReference>
<dbReference type="InterPro" id="IPR015947">
    <property type="entry name" value="PUA-like_sf"/>
</dbReference>
<evidence type="ECO:0000313" key="2">
    <source>
        <dbReference type="EMBL" id="NBI56095.1"/>
    </source>
</evidence>
<evidence type="ECO:0000313" key="3">
    <source>
        <dbReference type="Proteomes" id="UP000738517"/>
    </source>
</evidence>
<dbReference type="SUPFAM" id="SSF88697">
    <property type="entry name" value="PUA domain-like"/>
    <property type="match status" value="1"/>
</dbReference>
<dbReference type="EMBL" id="RSEJ01000046">
    <property type="protein sequence ID" value="NBI56095.1"/>
    <property type="molecule type" value="Genomic_DNA"/>
</dbReference>
<proteinExistence type="predicted"/>
<dbReference type="RefSeq" id="WP_160658257.1">
    <property type="nucleotide sequence ID" value="NZ_RSEJ01000046.1"/>
</dbReference>
<organism evidence="2 3">
    <name type="scientific">Photobacterium alginatilyticum</name>
    <dbReference type="NCBI Taxonomy" id="1775171"/>
    <lineage>
        <taxon>Bacteria</taxon>
        <taxon>Pseudomonadati</taxon>
        <taxon>Pseudomonadota</taxon>
        <taxon>Gammaproteobacteria</taxon>
        <taxon>Vibrionales</taxon>
        <taxon>Vibrionaceae</taxon>
        <taxon>Photobacterium</taxon>
    </lineage>
</organism>
<dbReference type="PANTHER" id="PTHR39203">
    <property type="entry name" value="CYTOPLASMIC PROTEIN-RELATED"/>
    <property type="match status" value="1"/>
</dbReference>